<dbReference type="EMBL" id="CZPZ01000035">
    <property type="protein sequence ID" value="CUS39720.1"/>
    <property type="molecule type" value="Genomic_DNA"/>
</dbReference>
<gene>
    <name evidence="2" type="ORF">COMA2_80146</name>
</gene>
<dbReference type="OrthoDB" id="9805590at2"/>
<reference evidence="3" key="1">
    <citation type="submission" date="2015-10" db="EMBL/GenBank/DDBJ databases">
        <authorList>
            <person name="Luecker S."/>
            <person name="Luecker S."/>
        </authorList>
    </citation>
    <scope>NUCLEOTIDE SEQUENCE [LARGE SCALE GENOMIC DNA]</scope>
</reference>
<proteinExistence type="predicted"/>
<evidence type="ECO:0008006" key="4">
    <source>
        <dbReference type="Google" id="ProtNLM"/>
    </source>
</evidence>
<sequence length="247" mass="27852">MDQREHDVEEDLKSIIRTRMALMDKVQSLEQRVEDTARGARENAMNTMEAAKNKAMEWMTSSRGRLSPIEMLGRRPPVIAGGVIAIGLLAIWMTQQKPHRRSGVYPYYPHAGDADGVPRKGRSGVYPYFPPRAEGADVMPQSEDARRRGSGEPHSTHARQSNPNREIKKNDGEDNSFSLPRQLSTFLHGLKDDLTQERVRLQQAALQIGRSFAQDMVHIAGQSLVSFMEQLTDAGRDQSRQHQPRGR</sequence>
<evidence type="ECO:0000313" key="3">
    <source>
        <dbReference type="Proteomes" id="UP000198736"/>
    </source>
</evidence>
<dbReference type="Proteomes" id="UP000198736">
    <property type="component" value="Unassembled WGS sequence"/>
</dbReference>
<accession>A0A0S4LT33</accession>
<dbReference type="STRING" id="1742973.COMA2_80146"/>
<organism evidence="2 3">
    <name type="scientific">Candidatus Nitrospira nitrificans</name>
    <dbReference type="NCBI Taxonomy" id="1742973"/>
    <lineage>
        <taxon>Bacteria</taxon>
        <taxon>Pseudomonadati</taxon>
        <taxon>Nitrospirota</taxon>
        <taxon>Nitrospiria</taxon>
        <taxon>Nitrospirales</taxon>
        <taxon>Nitrospiraceae</taxon>
        <taxon>Nitrospira</taxon>
    </lineage>
</organism>
<evidence type="ECO:0000313" key="2">
    <source>
        <dbReference type="EMBL" id="CUS39720.1"/>
    </source>
</evidence>
<dbReference type="AlphaFoldDB" id="A0A0S4LT33"/>
<protein>
    <recommendedName>
        <fullName evidence="4">DUF3618 domain-containing protein</fullName>
    </recommendedName>
</protein>
<feature type="compositionally biased region" description="Basic and acidic residues" evidence="1">
    <location>
        <begin position="143"/>
        <end position="155"/>
    </location>
</feature>
<name>A0A0S4LT33_9BACT</name>
<feature type="region of interest" description="Disordered" evidence="1">
    <location>
        <begin position="128"/>
        <end position="179"/>
    </location>
</feature>
<evidence type="ECO:0000256" key="1">
    <source>
        <dbReference type="SAM" id="MobiDB-lite"/>
    </source>
</evidence>
<dbReference type="RefSeq" id="WP_139077490.1">
    <property type="nucleotide sequence ID" value="NZ_CZPZ01000035.1"/>
</dbReference>
<keyword evidence="3" id="KW-1185">Reference proteome</keyword>